<keyword evidence="9" id="KW-1185">Reference proteome</keyword>
<dbReference type="EMBL" id="JAENGZ010000893">
    <property type="protein sequence ID" value="KAG6952718.1"/>
    <property type="molecule type" value="Genomic_DNA"/>
</dbReference>
<name>A0A329RNE3_9STRA</name>
<dbReference type="EMBL" id="RCML01000925">
    <property type="protein sequence ID" value="KAG2967526.1"/>
    <property type="molecule type" value="Genomic_DNA"/>
</dbReference>
<dbReference type="EMBL" id="RCMG01000150">
    <property type="protein sequence ID" value="KAG2861588.1"/>
    <property type="molecule type" value="Genomic_DNA"/>
</dbReference>
<reference evidence="7" key="3">
    <citation type="submission" date="2021-01" db="EMBL/GenBank/DDBJ databases">
        <title>Phytophthora aleatoria, a newly-described species from Pinus radiata is distinct from Phytophthora cactorum isolates based on comparative genomics.</title>
        <authorList>
            <person name="Mcdougal R."/>
            <person name="Panda P."/>
            <person name="Williams N."/>
            <person name="Studholme D.J."/>
        </authorList>
    </citation>
    <scope>NUCLEOTIDE SEQUENCE</scope>
    <source>
        <strain evidence="7">NZFS 3830</strain>
    </source>
</reference>
<dbReference type="AlphaFoldDB" id="A0A329RNE3"/>
<evidence type="ECO:0000313" key="5">
    <source>
        <dbReference type="EMBL" id="KAG2967526.1"/>
    </source>
</evidence>
<evidence type="ECO:0000256" key="1">
    <source>
        <dbReference type="SAM" id="MobiDB-lite"/>
    </source>
</evidence>
<dbReference type="Proteomes" id="UP000735874">
    <property type="component" value="Unassembled WGS sequence"/>
</dbReference>
<proteinExistence type="predicted"/>
<accession>A0A329RNE3</accession>
<dbReference type="Proteomes" id="UP000697107">
    <property type="component" value="Unassembled WGS sequence"/>
</dbReference>
<dbReference type="Proteomes" id="UP000760860">
    <property type="component" value="Unassembled WGS sequence"/>
</dbReference>
<dbReference type="Proteomes" id="UP000736787">
    <property type="component" value="Unassembled WGS sequence"/>
</dbReference>
<dbReference type="EMBL" id="RCMI01000930">
    <property type="protein sequence ID" value="KAG2894108.1"/>
    <property type="molecule type" value="Genomic_DNA"/>
</dbReference>
<dbReference type="Proteomes" id="UP000688947">
    <property type="component" value="Unassembled WGS sequence"/>
</dbReference>
<sequence length="87" mass="10044">MRVDESSLNQVNPMVAMLMAMDERHDAREAQYRREREIYQRQRDDRESANQQMMMLLVARLVGGGAGAISEQNNEEDRDKQTGKSAE</sequence>
<dbReference type="EMBL" id="MJFZ01000864">
    <property type="protein sequence ID" value="RAW24578.1"/>
    <property type="molecule type" value="Genomic_DNA"/>
</dbReference>
<evidence type="ECO:0000313" key="8">
    <source>
        <dbReference type="EMBL" id="RAW24578.1"/>
    </source>
</evidence>
<protein>
    <submittedName>
        <fullName evidence="8">Uncharacterized protein</fullName>
    </submittedName>
</protein>
<feature type="compositionally biased region" description="Basic and acidic residues" evidence="1">
    <location>
        <begin position="75"/>
        <end position="87"/>
    </location>
</feature>
<evidence type="ECO:0000313" key="2">
    <source>
        <dbReference type="EMBL" id="KAG2861588.1"/>
    </source>
</evidence>
<feature type="region of interest" description="Disordered" evidence="1">
    <location>
        <begin position="67"/>
        <end position="87"/>
    </location>
</feature>
<dbReference type="VEuPathDB" id="FungiDB:PC110_g18995"/>
<reference evidence="8 9" key="1">
    <citation type="submission" date="2018-01" db="EMBL/GenBank/DDBJ databases">
        <title>Draft genome of the strawberry crown rot pathogen Phytophthora cactorum.</title>
        <authorList>
            <person name="Armitage A.D."/>
            <person name="Lysoe E."/>
            <person name="Nellist C.F."/>
            <person name="Harrison R.J."/>
            <person name="Brurberg M.B."/>
        </authorList>
    </citation>
    <scope>NUCLEOTIDE SEQUENCE [LARGE SCALE GENOMIC DNA]</scope>
    <source>
        <strain evidence="8 9">10300</strain>
    </source>
</reference>
<evidence type="ECO:0000313" key="7">
    <source>
        <dbReference type="EMBL" id="KAG6952718.1"/>
    </source>
</evidence>
<dbReference type="EMBL" id="RCMV01000866">
    <property type="protein sequence ID" value="KAG3212200.1"/>
    <property type="molecule type" value="Genomic_DNA"/>
</dbReference>
<gene>
    <name evidence="7" type="ORF">JG687_00012829</name>
    <name evidence="8" type="ORF">PC110_g18995</name>
    <name evidence="2" type="ORF">PC113_g7036</name>
    <name evidence="3" type="ORF">PC115_g18258</name>
    <name evidence="4" type="ORF">PC117_g20282</name>
    <name evidence="5" type="ORF">PC118_g18523</name>
    <name evidence="6" type="ORF">PC129_g16837</name>
</gene>
<dbReference type="EMBL" id="RCMK01000934">
    <property type="protein sequence ID" value="KAG2907164.1"/>
    <property type="molecule type" value="Genomic_DNA"/>
</dbReference>
<evidence type="ECO:0000313" key="4">
    <source>
        <dbReference type="EMBL" id="KAG2907164.1"/>
    </source>
</evidence>
<organism evidence="8 9">
    <name type="scientific">Phytophthora cactorum</name>
    <dbReference type="NCBI Taxonomy" id="29920"/>
    <lineage>
        <taxon>Eukaryota</taxon>
        <taxon>Sar</taxon>
        <taxon>Stramenopiles</taxon>
        <taxon>Oomycota</taxon>
        <taxon>Peronosporomycetes</taxon>
        <taxon>Peronosporales</taxon>
        <taxon>Peronosporaceae</taxon>
        <taxon>Phytophthora</taxon>
    </lineage>
</organism>
<dbReference type="Proteomes" id="UP000251314">
    <property type="component" value="Unassembled WGS sequence"/>
</dbReference>
<evidence type="ECO:0000313" key="9">
    <source>
        <dbReference type="Proteomes" id="UP000251314"/>
    </source>
</evidence>
<reference evidence="2" key="2">
    <citation type="submission" date="2018-10" db="EMBL/GenBank/DDBJ databases">
        <title>Effector identification in a new, highly contiguous assembly of the strawberry crown rot pathogen Phytophthora cactorum.</title>
        <authorList>
            <person name="Armitage A.D."/>
            <person name="Nellist C.F."/>
            <person name="Bates H."/>
            <person name="Vickerstaff R.J."/>
            <person name="Harrison R.J."/>
        </authorList>
    </citation>
    <scope>NUCLEOTIDE SEQUENCE</scope>
    <source>
        <strain evidence="2">15-7</strain>
        <strain evidence="3">4032</strain>
        <strain evidence="4">4040</strain>
        <strain evidence="5">P415</strain>
        <strain evidence="6">P421</strain>
    </source>
</reference>
<evidence type="ECO:0000313" key="3">
    <source>
        <dbReference type="EMBL" id="KAG2894108.1"/>
    </source>
</evidence>
<evidence type="ECO:0000313" key="6">
    <source>
        <dbReference type="EMBL" id="KAG3212200.1"/>
    </source>
</evidence>
<comment type="caution">
    <text evidence="8">The sequence shown here is derived from an EMBL/GenBank/DDBJ whole genome shotgun (WGS) entry which is preliminary data.</text>
</comment>
<dbReference type="Proteomes" id="UP000774804">
    <property type="component" value="Unassembled WGS sequence"/>
</dbReference>